<keyword evidence="1" id="KW-0805">Transcription regulation</keyword>
<protein>
    <submittedName>
        <fullName evidence="5">AraC family transcriptional regulator</fullName>
    </submittedName>
</protein>
<evidence type="ECO:0000256" key="2">
    <source>
        <dbReference type="ARBA" id="ARBA00023125"/>
    </source>
</evidence>
<feature type="domain" description="HTH araC/xylS-type" evidence="4">
    <location>
        <begin position="6"/>
        <end position="110"/>
    </location>
</feature>
<sequence>MKYMQKITTEIISEHIDRDIECGYRISVKEMADRSGYSLRHLQRMFIQETGIPLGEYIRRRRLSHTALLLRLSRRSFRDIALSVGFDSQQSMNRTFKKSTNLTPTQYRFGAEWVLSPLCGKINVTYEVSGPEIVLLQAGMITGKEFQFYGTIAEPENNYLAKAYLDSVFSHGKDKLWVVAQTSPVNHNRFHYKVSGAIGIPAKKKGKSFSWPAGRYMKVNFETTRETHTTRTQYIYLNVLSEHGVIRGSGADLLMFHHKDGITTCSLFIPIN</sequence>
<gene>
    <name evidence="5" type="ORF">D3453_19245</name>
</gene>
<dbReference type="PANTHER" id="PTHR47504:SF3">
    <property type="entry name" value="HTH-TYPE TRANSCRIPTIONAL REGULATOR YKGA-RELATED"/>
    <property type="match status" value="1"/>
</dbReference>
<dbReference type="SUPFAM" id="SSF46689">
    <property type="entry name" value="Homeodomain-like"/>
    <property type="match status" value="2"/>
</dbReference>
<reference evidence="5" key="1">
    <citation type="submission" date="2018-09" db="EMBL/GenBank/DDBJ databases">
        <authorList>
            <consortium name="PulseNet: The National Subtyping Network for Foodborne Disease Surveillance"/>
            <person name="Tarr C.L."/>
            <person name="Trees E."/>
            <person name="Katz L.S."/>
            <person name="Carleton-Romer H.A."/>
            <person name="Stroika S."/>
            <person name="Kucerova Z."/>
            <person name="Roache K.F."/>
            <person name="Sabol A.L."/>
            <person name="Besser J."/>
            <person name="Gerner-Smidt P."/>
        </authorList>
    </citation>
    <scope>NUCLEOTIDE SEQUENCE</scope>
    <source>
        <strain evidence="5">PNUSAS053063</strain>
    </source>
</reference>
<evidence type="ECO:0000313" key="5">
    <source>
        <dbReference type="EMBL" id="EBO8151022.1"/>
    </source>
</evidence>
<name>A0A5U1S2U6_SALER</name>
<dbReference type="InterPro" id="IPR011256">
    <property type="entry name" value="Reg_factor_effector_dom_sf"/>
</dbReference>
<dbReference type="Pfam" id="PF12833">
    <property type="entry name" value="HTH_18"/>
    <property type="match status" value="1"/>
</dbReference>
<dbReference type="Gene3D" id="3.20.80.10">
    <property type="entry name" value="Regulatory factor, effector binding domain"/>
    <property type="match status" value="1"/>
</dbReference>
<dbReference type="InterPro" id="IPR018060">
    <property type="entry name" value="HTH_AraC"/>
</dbReference>
<dbReference type="InterPro" id="IPR009057">
    <property type="entry name" value="Homeodomain-like_sf"/>
</dbReference>
<dbReference type="EMBL" id="AAGJSG010000013">
    <property type="protein sequence ID" value="EBO8151022.1"/>
    <property type="molecule type" value="Genomic_DNA"/>
</dbReference>
<dbReference type="InterPro" id="IPR050959">
    <property type="entry name" value="MarA-like"/>
</dbReference>
<evidence type="ECO:0000256" key="3">
    <source>
        <dbReference type="ARBA" id="ARBA00023163"/>
    </source>
</evidence>
<proteinExistence type="predicted"/>
<organism evidence="5">
    <name type="scientific">Salmonella enterica</name>
    <name type="common">Salmonella choleraesuis</name>
    <dbReference type="NCBI Taxonomy" id="28901"/>
    <lineage>
        <taxon>Bacteria</taxon>
        <taxon>Pseudomonadati</taxon>
        <taxon>Pseudomonadota</taxon>
        <taxon>Gammaproteobacteria</taxon>
        <taxon>Enterobacterales</taxon>
        <taxon>Enterobacteriaceae</taxon>
        <taxon>Salmonella</taxon>
    </lineage>
</organism>
<keyword evidence="2" id="KW-0238">DNA-binding</keyword>
<dbReference type="AlphaFoldDB" id="A0A5U1S2U6"/>
<evidence type="ECO:0000259" key="4">
    <source>
        <dbReference type="PROSITE" id="PS01124"/>
    </source>
</evidence>
<comment type="caution">
    <text evidence="5">The sequence shown here is derived from an EMBL/GenBank/DDBJ whole genome shotgun (WGS) entry which is preliminary data.</text>
</comment>
<dbReference type="PROSITE" id="PS01124">
    <property type="entry name" value="HTH_ARAC_FAMILY_2"/>
    <property type="match status" value="1"/>
</dbReference>
<dbReference type="GO" id="GO:0003700">
    <property type="term" value="F:DNA-binding transcription factor activity"/>
    <property type="evidence" value="ECO:0007669"/>
    <property type="project" value="InterPro"/>
</dbReference>
<keyword evidence="3" id="KW-0804">Transcription</keyword>
<dbReference type="PANTHER" id="PTHR47504">
    <property type="entry name" value="RIGHT ORIGIN-BINDING PROTEIN"/>
    <property type="match status" value="1"/>
</dbReference>
<dbReference type="Gene3D" id="1.10.10.60">
    <property type="entry name" value="Homeodomain-like"/>
    <property type="match status" value="2"/>
</dbReference>
<accession>A0A5U1S2U6</accession>
<dbReference type="GO" id="GO:0043565">
    <property type="term" value="F:sequence-specific DNA binding"/>
    <property type="evidence" value="ECO:0007669"/>
    <property type="project" value="InterPro"/>
</dbReference>
<dbReference type="SMART" id="SM00342">
    <property type="entry name" value="HTH_ARAC"/>
    <property type="match status" value="1"/>
</dbReference>
<evidence type="ECO:0000256" key="1">
    <source>
        <dbReference type="ARBA" id="ARBA00023015"/>
    </source>
</evidence>